<evidence type="ECO:0000259" key="2">
    <source>
        <dbReference type="PROSITE" id="PS50887"/>
    </source>
</evidence>
<dbReference type="InterPro" id="IPR029016">
    <property type="entry name" value="GAF-like_dom_sf"/>
</dbReference>
<dbReference type="Pfam" id="PF00990">
    <property type="entry name" value="GGDEF"/>
    <property type="match status" value="1"/>
</dbReference>
<dbReference type="InterPro" id="IPR000160">
    <property type="entry name" value="GGDEF_dom"/>
</dbReference>
<evidence type="ECO:0000313" key="3">
    <source>
        <dbReference type="EMBL" id="GHD55179.1"/>
    </source>
</evidence>
<dbReference type="InterPro" id="IPR029787">
    <property type="entry name" value="Nucleotide_cyclase"/>
</dbReference>
<dbReference type="Proteomes" id="UP000623776">
    <property type="component" value="Unassembled WGS sequence"/>
</dbReference>
<gene>
    <name evidence="3" type="ORF">GCM10007157_04570</name>
</gene>
<evidence type="ECO:0000313" key="4">
    <source>
        <dbReference type="Proteomes" id="UP000623776"/>
    </source>
</evidence>
<evidence type="ECO:0000259" key="1">
    <source>
        <dbReference type="PROSITE" id="PS50883"/>
    </source>
</evidence>
<protein>
    <recommendedName>
        <fullName evidence="5">EAL domain-containing protein</fullName>
    </recommendedName>
</protein>
<comment type="caution">
    <text evidence="3">The sequence shown here is derived from an EMBL/GenBank/DDBJ whole genome shotgun (WGS) entry which is preliminary data.</text>
</comment>
<organism evidence="3 4">
    <name type="scientific">Vreelandella hamiltonii</name>
    <dbReference type="NCBI Taxonomy" id="502829"/>
    <lineage>
        <taxon>Bacteria</taxon>
        <taxon>Pseudomonadati</taxon>
        <taxon>Pseudomonadota</taxon>
        <taxon>Gammaproteobacteria</taxon>
        <taxon>Oceanospirillales</taxon>
        <taxon>Halomonadaceae</taxon>
        <taxon>Vreelandella</taxon>
    </lineage>
</organism>
<dbReference type="Gene3D" id="3.30.450.40">
    <property type="match status" value="2"/>
</dbReference>
<dbReference type="InterPro" id="IPR003018">
    <property type="entry name" value="GAF"/>
</dbReference>
<dbReference type="InterPro" id="IPR050706">
    <property type="entry name" value="Cyclic-di-GMP_PDE-like"/>
</dbReference>
<dbReference type="EMBL" id="BMXN01000002">
    <property type="protein sequence ID" value="GHD55179.1"/>
    <property type="molecule type" value="Genomic_DNA"/>
</dbReference>
<feature type="domain" description="EAL" evidence="1">
    <location>
        <begin position="682"/>
        <end position="937"/>
    </location>
</feature>
<reference evidence="4" key="1">
    <citation type="journal article" date="2019" name="Int. J. Syst. Evol. Microbiol.">
        <title>The Global Catalogue of Microorganisms (GCM) 10K type strain sequencing project: providing services to taxonomists for standard genome sequencing and annotation.</title>
        <authorList>
            <consortium name="The Broad Institute Genomics Platform"/>
            <consortium name="The Broad Institute Genome Sequencing Center for Infectious Disease"/>
            <person name="Wu L."/>
            <person name="Ma J."/>
        </authorList>
    </citation>
    <scope>NUCLEOTIDE SEQUENCE [LARGE SCALE GENOMIC DNA]</scope>
    <source>
        <strain evidence="4">KCTC 22154</strain>
    </source>
</reference>
<dbReference type="Gene3D" id="3.30.70.270">
    <property type="match status" value="1"/>
</dbReference>
<evidence type="ECO:0008006" key="5">
    <source>
        <dbReference type="Google" id="ProtNLM"/>
    </source>
</evidence>
<dbReference type="PANTHER" id="PTHR33121">
    <property type="entry name" value="CYCLIC DI-GMP PHOSPHODIESTERASE PDEF"/>
    <property type="match status" value="1"/>
</dbReference>
<dbReference type="PROSITE" id="PS50887">
    <property type="entry name" value="GGDEF"/>
    <property type="match status" value="1"/>
</dbReference>
<dbReference type="Pfam" id="PF00563">
    <property type="entry name" value="EAL"/>
    <property type="match status" value="1"/>
</dbReference>
<sequence>MASTTAPEIFQQLAASLTRVSQGDFFCHVAESLAALLDIDHVMIARIEPRKKRALPLATWSCSGFVDAPSYDLKHTPCAQVSSDTCFHMPSQVAARFPHDPKLAVYDAEGYLGVPMSDASGQCQGIIAMMHSAPLELPDYATEVLRIVASLAGFELSRRQVGARADEQIASKQRALRLLNRVNEARFHATDEQGLLQAACRAMVEVGGYSAAWVHERPPSFAQCELGPVTASVDEESGDLAWLSPRQLLIEGGSRALALTALETQEAVVWAPSLAGEYSEQAFMLRELGVNAFVALPLIYRGQRQGVMCLYQAEDATITTRELRLLSELADDVAFGVDNLLHRRSEARIQHAVAQVATAVSAQHGQAFLTQLTDHMANALAAEVGFIATLDERDPNLANVLSLFVNGQPQAPFSYHLAGVPCQDVLIEQECVVLEGAGIRLPKEANGALEWVNAYVGRRLDDVEGRPVGIIGVMFKAPLEDAHIVCTVLQIFAARAASELGRQKDEARIRQLAFCDADTQLPNRADFIQHLEERVIRKTSSRFALLLLDLNHFKEINDTAGHDIGDLVLKKVAQRFRHALPAGEYLARLGGDEFVVVCDNANDKGRALITAERLCNSLENPIVIEQHSCELSVSVGISLYPVHGQTAQALLKHADIAMYQAKRHKLSARTFEHWMGRAVADQLRIAKRLAVALSNHSLYLHFQPQVDMRTGELIGAEALCRWRDDELGEVPPSQFVPIAEDRGMIVALGNCVIEQACQQLAAWQRQGCQLSGQLSINIAADQFEDSELVATLLNSCRQHSIDPDQLSVEITESGIMTHPEDAIATTEILKGHGLGLSIDDFGTGYSSLAYLKRFAADRIKIDISFIRDMLVSDSDRTIVATIIAMADTLGLQTIAEGIECQAQAEALLEMGCYQAQGYFYDAPLDPQQFAQRWLLPG</sequence>
<dbReference type="InterPro" id="IPR043128">
    <property type="entry name" value="Rev_trsase/Diguanyl_cyclase"/>
</dbReference>
<dbReference type="Gene3D" id="3.20.20.450">
    <property type="entry name" value="EAL domain"/>
    <property type="match status" value="1"/>
</dbReference>
<dbReference type="CDD" id="cd01948">
    <property type="entry name" value="EAL"/>
    <property type="match status" value="1"/>
</dbReference>
<dbReference type="NCBIfam" id="TIGR00254">
    <property type="entry name" value="GGDEF"/>
    <property type="match status" value="1"/>
</dbReference>
<keyword evidence="4" id="KW-1185">Reference proteome</keyword>
<dbReference type="PROSITE" id="PS50883">
    <property type="entry name" value="EAL"/>
    <property type="match status" value="1"/>
</dbReference>
<dbReference type="Pfam" id="PF13185">
    <property type="entry name" value="GAF_2"/>
    <property type="match status" value="1"/>
</dbReference>
<dbReference type="InterPro" id="IPR001633">
    <property type="entry name" value="EAL_dom"/>
</dbReference>
<dbReference type="AlphaFoldDB" id="A0A8H9ILM1"/>
<dbReference type="GO" id="GO:0071111">
    <property type="term" value="F:cyclic-guanylate-specific phosphodiesterase activity"/>
    <property type="evidence" value="ECO:0007669"/>
    <property type="project" value="InterPro"/>
</dbReference>
<dbReference type="SMART" id="SM00065">
    <property type="entry name" value="GAF"/>
    <property type="match status" value="2"/>
</dbReference>
<dbReference type="SUPFAM" id="SSF55781">
    <property type="entry name" value="GAF domain-like"/>
    <property type="match status" value="3"/>
</dbReference>
<dbReference type="SMART" id="SM00267">
    <property type="entry name" value="GGDEF"/>
    <property type="match status" value="1"/>
</dbReference>
<dbReference type="CDD" id="cd01949">
    <property type="entry name" value="GGDEF"/>
    <property type="match status" value="1"/>
</dbReference>
<feature type="domain" description="GGDEF" evidence="2">
    <location>
        <begin position="541"/>
        <end position="671"/>
    </location>
</feature>
<proteinExistence type="predicted"/>
<dbReference type="PANTHER" id="PTHR33121:SF70">
    <property type="entry name" value="SIGNALING PROTEIN YKOW"/>
    <property type="match status" value="1"/>
</dbReference>
<dbReference type="SUPFAM" id="SSF141868">
    <property type="entry name" value="EAL domain-like"/>
    <property type="match status" value="1"/>
</dbReference>
<dbReference type="SMART" id="SM00052">
    <property type="entry name" value="EAL"/>
    <property type="match status" value="1"/>
</dbReference>
<dbReference type="RefSeq" id="WP_229800698.1">
    <property type="nucleotide sequence ID" value="NZ_BMXN01000002.1"/>
</dbReference>
<accession>A0A8H9ILM1</accession>
<dbReference type="InterPro" id="IPR035919">
    <property type="entry name" value="EAL_sf"/>
</dbReference>
<name>A0A8H9ILM1_9GAMM</name>
<dbReference type="SUPFAM" id="SSF55073">
    <property type="entry name" value="Nucleotide cyclase"/>
    <property type="match status" value="1"/>
</dbReference>